<protein>
    <submittedName>
        <fullName evidence="2">Prepilin-type cleavage/methylation protein</fullName>
    </submittedName>
</protein>
<reference evidence="2 3" key="1">
    <citation type="submission" date="2016-02" db="EMBL/GenBank/DDBJ databases">
        <authorList>
            <person name="Wen L."/>
            <person name="He K."/>
            <person name="Yang H."/>
        </authorList>
    </citation>
    <scope>NUCLEOTIDE SEQUENCE [LARGE SCALE GENOMIC DNA]</scope>
    <source>
        <strain evidence="2 3">DSM 22607</strain>
    </source>
</reference>
<dbReference type="InterPro" id="IPR045584">
    <property type="entry name" value="Pilin-like"/>
</dbReference>
<proteinExistence type="predicted"/>
<dbReference type="NCBIfam" id="TIGR02532">
    <property type="entry name" value="IV_pilin_GFxxxE"/>
    <property type="match status" value="1"/>
</dbReference>
<dbReference type="InterPro" id="IPR012902">
    <property type="entry name" value="N_methyl_site"/>
</dbReference>
<evidence type="ECO:0000256" key="1">
    <source>
        <dbReference type="SAM" id="Phobius"/>
    </source>
</evidence>
<evidence type="ECO:0000313" key="2">
    <source>
        <dbReference type="EMBL" id="KXK66850.1"/>
    </source>
</evidence>
<keyword evidence="3" id="KW-1185">Reference proteome</keyword>
<dbReference type="Pfam" id="PF07963">
    <property type="entry name" value="N_methyl"/>
    <property type="match status" value="1"/>
</dbReference>
<name>A0A136Q849_9FIRM</name>
<dbReference type="RefSeq" id="WP_082770997.1">
    <property type="nucleotide sequence ID" value="NZ_CP029256.1"/>
</dbReference>
<dbReference type="PANTHER" id="PTHR30093">
    <property type="entry name" value="GENERAL SECRETION PATHWAY PROTEIN G"/>
    <property type="match status" value="1"/>
</dbReference>
<dbReference type="Proteomes" id="UP000070366">
    <property type="component" value="Unassembled WGS sequence"/>
</dbReference>
<dbReference type="SUPFAM" id="SSF54523">
    <property type="entry name" value="Pili subunits"/>
    <property type="match status" value="1"/>
</dbReference>
<evidence type="ECO:0000313" key="3">
    <source>
        <dbReference type="Proteomes" id="UP000070366"/>
    </source>
</evidence>
<gene>
    <name evidence="2" type="ORF">HMPREF3293_00238</name>
</gene>
<organism evidence="2 3">
    <name type="scientific">Christensenella minuta</name>
    <dbReference type="NCBI Taxonomy" id="626937"/>
    <lineage>
        <taxon>Bacteria</taxon>
        <taxon>Bacillati</taxon>
        <taxon>Bacillota</taxon>
        <taxon>Clostridia</taxon>
        <taxon>Christensenellales</taxon>
        <taxon>Christensenellaceae</taxon>
        <taxon>Christensenella</taxon>
    </lineage>
</organism>
<dbReference type="STRING" id="626937.HMPREF3293_00238"/>
<dbReference type="AlphaFoldDB" id="A0A136Q849"/>
<sequence>MLHLKQDIFSQVSERREIVMRRRKRTRGFTLVELIIVIAILAILAAILIPGLIGYISTAQESTCLANRATAKRLLLSETALHGLDETEAAQFLSQNSLPPGKICPAGGTVSLKKDGDTWTVSCSIHQNGNTAKSTVEIVNDHVQDLMDKAFADYFKDRPSSKELDSTGTNFGTAIRRDLAELLNIPQDQADQYDFRVYRQTVNGKNEYYVYVFDSLGNHSSGDRIAATRYVFRSGADGSPVLDDSATATGTGQVATKLIDNKDEVKYLNTSEAFWQQDP</sequence>
<feature type="transmembrane region" description="Helical" evidence="1">
    <location>
        <begin position="31"/>
        <end position="56"/>
    </location>
</feature>
<accession>A0A136Q849</accession>
<keyword evidence="1" id="KW-0812">Transmembrane</keyword>
<keyword evidence="1" id="KW-0472">Membrane</keyword>
<comment type="caution">
    <text evidence="2">The sequence shown here is derived from an EMBL/GenBank/DDBJ whole genome shotgun (WGS) entry which is preliminary data.</text>
</comment>
<dbReference type="EMBL" id="LSZW01000023">
    <property type="protein sequence ID" value="KXK66850.1"/>
    <property type="molecule type" value="Genomic_DNA"/>
</dbReference>
<dbReference type="Gene3D" id="3.30.700.10">
    <property type="entry name" value="Glycoprotein, Type 4 Pilin"/>
    <property type="match status" value="1"/>
</dbReference>
<dbReference type="PROSITE" id="PS00409">
    <property type="entry name" value="PROKAR_NTER_METHYL"/>
    <property type="match status" value="1"/>
</dbReference>
<keyword evidence="1" id="KW-1133">Transmembrane helix</keyword>